<comment type="caution">
    <text evidence="1">The sequence shown here is derived from an EMBL/GenBank/DDBJ whole genome shotgun (WGS) entry which is preliminary data.</text>
</comment>
<accession>A0AC61L1P5</accession>
<gene>
    <name evidence="1" type="ORF">C4B59_10670</name>
</gene>
<reference evidence="1" key="1">
    <citation type="submission" date="2018-01" db="EMBL/GenBank/DDBJ databases">
        <authorList>
            <person name="Krukenberg V."/>
        </authorList>
    </citation>
    <scope>NUCLEOTIDE SEQUENCE</scope>
    <source>
        <strain evidence="1">E20ANME2</strain>
    </source>
</reference>
<organism evidence="1 2">
    <name type="scientific">Candidatus Methanogaster sp</name>
    <dbReference type="NCBI Taxonomy" id="3386292"/>
    <lineage>
        <taxon>Archaea</taxon>
        <taxon>Methanobacteriati</taxon>
        <taxon>Methanobacteriota</taxon>
        <taxon>Stenosarchaea group</taxon>
        <taxon>Methanomicrobia</taxon>
        <taxon>Methanosarcinales</taxon>
        <taxon>ANME-2 cluster</taxon>
        <taxon>Candidatus Methanogasteraceae</taxon>
        <taxon>Candidatus Methanogaster</taxon>
    </lineage>
</organism>
<dbReference type="EMBL" id="PQXF01000022">
    <property type="protein sequence ID" value="PXF59758.1"/>
    <property type="molecule type" value="Genomic_DNA"/>
</dbReference>
<evidence type="ECO:0000313" key="1">
    <source>
        <dbReference type="EMBL" id="PXF59758.1"/>
    </source>
</evidence>
<evidence type="ECO:0000313" key="2">
    <source>
        <dbReference type="Proteomes" id="UP000248329"/>
    </source>
</evidence>
<name>A0AC61L1P5_9EURY</name>
<sequence length="446" mass="49876">MIERLILSSFRGIRKGAIKDMGKINLLVGPNNSGKTVILEALYWLSVSGRACGLDADTLSELKDEDGLSRRGRDAFVPIGKDLLGFPPCPRIWERHGKLESWGEAPGSVGAGALTYNIQHLKEDDPFKTFKLISPPAEGIRDTEKFDEDTLKTIGVFALDDPEGMSDVLAHYLPDLYPNEFSSDENMHRRFAFTWYPDFIHWGKSLGAWGAEGTVADADCALFFDFHATGDQFRPAFGSAIHNVIDWRDQLTGLFGAVFDSAVGTGEFRVEIGQRHYPSPLIEGAVEVRGKGTIPIDDFGDGARHAFKVLAGLVLLADRCKDGREGIFLWEDPELFMHSKSLCRLIKEVLDIVKDKPIQVFISTQSLDVLAYMATMMEDEICNRNDVRTYTLGLGDDGVLDASKFRGRELNDWLRSGYDPRLLDVSKDNRVLIWHLKAEDEGELLW</sequence>
<protein>
    <submittedName>
        <fullName evidence="1">Uncharacterized protein</fullName>
    </submittedName>
</protein>
<proteinExistence type="predicted"/>
<dbReference type="Proteomes" id="UP000248329">
    <property type="component" value="Unassembled WGS sequence"/>
</dbReference>